<gene>
    <name evidence="1" type="ORF">Klosneuvirus_2_251</name>
</gene>
<dbReference type="EMBL" id="KY684109">
    <property type="protein sequence ID" value="ARF11815.1"/>
    <property type="molecule type" value="Genomic_DNA"/>
</dbReference>
<organism evidence="1">
    <name type="scientific">Klosneuvirus KNV1</name>
    <dbReference type="NCBI Taxonomy" id="1977640"/>
    <lineage>
        <taxon>Viruses</taxon>
        <taxon>Varidnaviria</taxon>
        <taxon>Bamfordvirae</taxon>
        <taxon>Nucleocytoviricota</taxon>
        <taxon>Megaviricetes</taxon>
        <taxon>Imitervirales</taxon>
        <taxon>Mimiviridae</taxon>
        <taxon>Klosneuvirinae</taxon>
        <taxon>Klosneuvirus</taxon>
    </lineage>
</organism>
<evidence type="ECO:0000313" key="1">
    <source>
        <dbReference type="EMBL" id="ARF11815.1"/>
    </source>
</evidence>
<name>A0A1V0SJB9_9VIRU</name>
<proteinExistence type="predicted"/>
<sequence>MSRFVWAKPNSLTHINEFIKWLSEETSENYYLYRLCCQRNQLELPNELWKYILHHTSDNILFDTTKILYWFDLYSRATIQQQRNPIIIYDKWEEALQLSKTDTPIDIIYVTINVPVKLKELKTDKSYGMWYEAIIPVGAAYTAIDLILGIENNDSITKILFQHYFYITNIDDEEMQIPTKFTLIDHHNTTKSYLTLKQYMPISSYSAPYNNITLYIKSNDVIDSVNVLCGYMNDRIRHELGNYYSDMSDMKRKPFTYKRCKYNDGCIWTQ</sequence>
<accession>A0A1V0SJB9</accession>
<reference evidence="1" key="1">
    <citation type="journal article" date="2017" name="Science">
        <title>Giant viruses with an expanded complement of translation system components.</title>
        <authorList>
            <person name="Schulz F."/>
            <person name="Yutin N."/>
            <person name="Ivanova N.N."/>
            <person name="Ortega D.R."/>
            <person name="Lee T.K."/>
            <person name="Vierheilig J."/>
            <person name="Daims H."/>
            <person name="Horn M."/>
            <person name="Wagner M."/>
            <person name="Jensen G.J."/>
            <person name="Kyrpides N.C."/>
            <person name="Koonin E.V."/>
            <person name="Woyke T."/>
        </authorList>
    </citation>
    <scope>NUCLEOTIDE SEQUENCE</scope>
    <source>
        <strain evidence="1">KNV1</strain>
    </source>
</reference>
<protein>
    <submittedName>
        <fullName evidence="1">Uncharacterized protein</fullName>
    </submittedName>
</protein>